<dbReference type="PROSITE" id="PS51029">
    <property type="entry name" value="MADF"/>
    <property type="match status" value="1"/>
</dbReference>
<dbReference type="Proteomes" id="UP001153269">
    <property type="component" value="Unassembled WGS sequence"/>
</dbReference>
<evidence type="ECO:0000313" key="2">
    <source>
        <dbReference type="EMBL" id="CAB1436256.1"/>
    </source>
</evidence>
<dbReference type="AlphaFoldDB" id="A0A9N7UT06"/>
<organism evidence="2 3">
    <name type="scientific">Pleuronectes platessa</name>
    <name type="common">European plaice</name>
    <dbReference type="NCBI Taxonomy" id="8262"/>
    <lineage>
        <taxon>Eukaryota</taxon>
        <taxon>Metazoa</taxon>
        <taxon>Chordata</taxon>
        <taxon>Craniata</taxon>
        <taxon>Vertebrata</taxon>
        <taxon>Euteleostomi</taxon>
        <taxon>Actinopterygii</taxon>
        <taxon>Neopterygii</taxon>
        <taxon>Teleostei</taxon>
        <taxon>Neoteleostei</taxon>
        <taxon>Acanthomorphata</taxon>
        <taxon>Carangaria</taxon>
        <taxon>Pleuronectiformes</taxon>
        <taxon>Pleuronectoidei</taxon>
        <taxon>Pleuronectidae</taxon>
        <taxon>Pleuronectes</taxon>
    </lineage>
</organism>
<comment type="caution">
    <text evidence="2">The sequence shown here is derived from an EMBL/GenBank/DDBJ whole genome shotgun (WGS) entry which is preliminary data.</text>
</comment>
<protein>
    <recommendedName>
        <fullName evidence="1">MADF domain-containing protein</fullName>
    </recommendedName>
</protein>
<name>A0A9N7UT06_PLEPL</name>
<accession>A0A9N7UT06</accession>
<evidence type="ECO:0000259" key="1">
    <source>
        <dbReference type="PROSITE" id="PS51029"/>
    </source>
</evidence>
<feature type="domain" description="MADF" evidence="1">
    <location>
        <begin position="6"/>
        <end position="89"/>
    </location>
</feature>
<keyword evidence="3" id="KW-1185">Reference proteome</keyword>
<gene>
    <name evidence="2" type="ORF">PLEPLA_LOCUS24291</name>
</gene>
<proteinExistence type="predicted"/>
<evidence type="ECO:0000313" key="3">
    <source>
        <dbReference type="Proteomes" id="UP001153269"/>
    </source>
</evidence>
<dbReference type="Pfam" id="PF10545">
    <property type="entry name" value="MADF_DNA_bdg"/>
    <property type="match status" value="1"/>
</dbReference>
<dbReference type="InterPro" id="IPR006578">
    <property type="entry name" value="MADF-dom"/>
</dbReference>
<sequence length="103" mass="12124">MAETKDVFEEWTNSKNVWQKRSLAEYKDTQMAINTWKEISANVGLNVDECLKRWRKIRDKFVRQKKLWGAAVAMQGERKSLHLIYSCRGWDHTCESDKSGDNV</sequence>
<reference evidence="2" key="1">
    <citation type="submission" date="2020-03" db="EMBL/GenBank/DDBJ databases">
        <authorList>
            <person name="Weist P."/>
        </authorList>
    </citation>
    <scope>NUCLEOTIDE SEQUENCE</scope>
</reference>
<dbReference type="EMBL" id="CADEAL010001871">
    <property type="protein sequence ID" value="CAB1436256.1"/>
    <property type="molecule type" value="Genomic_DNA"/>
</dbReference>